<name>A0A6G0XZ80_APHCR</name>
<dbReference type="AlphaFoldDB" id="A0A6G0XZ80"/>
<protein>
    <submittedName>
        <fullName evidence="1">Uncharacterized protein</fullName>
    </submittedName>
</protein>
<comment type="caution">
    <text evidence="1">The sequence shown here is derived from an EMBL/GenBank/DDBJ whole genome shotgun (WGS) entry which is preliminary data.</text>
</comment>
<gene>
    <name evidence="1" type="ORF">FWK35_00024944</name>
</gene>
<proteinExistence type="predicted"/>
<dbReference type="OrthoDB" id="8961218at2759"/>
<sequence>MEFTDGVIIVPYNWLENDKTKCFFPPGNNDKLFYKLVADMIEPKDNWNALAQVTTGDKLNDITQFNLSEVGTGFDEINKLSRKIRTAAKIYSSDEELESISELSKFTKFPSPYSPNMFHSPEKNLQHNDSVDSFHNLYSSTSKFHNKTASKTATIDTLNTTSSS</sequence>
<keyword evidence="2" id="KW-1185">Reference proteome</keyword>
<evidence type="ECO:0000313" key="2">
    <source>
        <dbReference type="Proteomes" id="UP000478052"/>
    </source>
</evidence>
<dbReference type="EMBL" id="VUJU01007409">
    <property type="protein sequence ID" value="KAF0745877.1"/>
    <property type="molecule type" value="Genomic_DNA"/>
</dbReference>
<organism evidence="1 2">
    <name type="scientific">Aphis craccivora</name>
    <name type="common">Cowpea aphid</name>
    <dbReference type="NCBI Taxonomy" id="307492"/>
    <lineage>
        <taxon>Eukaryota</taxon>
        <taxon>Metazoa</taxon>
        <taxon>Ecdysozoa</taxon>
        <taxon>Arthropoda</taxon>
        <taxon>Hexapoda</taxon>
        <taxon>Insecta</taxon>
        <taxon>Pterygota</taxon>
        <taxon>Neoptera</taxon>
        <taxon>Paraneoptera</taxon>
        <taxon>Hemiptera</taxon>
        <taxon>Sternorrhyncha</taxon>
        <taxon>Aphidomorpha</taxon>
        <taxon>Aphidoidea</taxon>
        <taxon>Aphididae</taxon>
        <taxon>Aphidini</taxon>
        <taxon>Aphis</taxon>
        <taxon>Aphis</taxon>
    </lineage>
</organism>
<evidence type="ECO:0000313" key="1">
    <source>
        <dbReference type="EMBL" id="KAF0745877.1"/>
    </source>
</evidence>
<dbReference type="Proteomes" id="UP000478052">
    <property type="component" value="Unassembled WGS sequence"/>
</dbReference>
<accession>A0A6G0XZ80</accession>
<reference evidence="1 2" key="1">
    <citation type="submission" date="2019-08" db="EMBL/GenBank/DDBJ databases">
        <title>Whole genome of Aphis craccivora.</title>
        <authorList>
            <person name="Voronova N.V."/>
            <person name="Shulinski R.S."/>
            <person name="Bandarenka Y.V."/>
            <person name="Zhorov D.G."/>
            <person name="Warner D."/>
        </authorList>
    </citation>
    <scope>NUCLEOTIDE SEQUENCE [LARGE SCALE GENOMIC DNA]</scope>
    <source>
        <strain evidence="1">180601</strain>
        <tissue evidence="1">Whole Body</tissue>
    </source>
</reference>